<name>A0A2T9ZJG3_9FUNG</name>
<proteinExistence type="inferred from homology"/>
<keyword evidence="4" id="KW-1185">Reference proteome</keyword>
<comment type="subcellular location">
    <subcellularLocation>
        <location evidence="1">Mitochondrion inner membrane</location>
        <topology evidence="1">Single-pass membrane protein</topology>
    </subcellularLocation>
</comment>
<evidence type="ECO:0000313" key="4">
    <source>
        <dbReference type="Proteomes" id="UP000245609"/>
    </source>
</evidence>
<dbReference type="InterPro" id="IPR023214">
    <property type="entry name" value="HAD_sf"/>
</dbReference>
<keyword evidence="1" id="KW-0653">Protein transport</keyword>
<gene>
    <name evidence="3" type="ORF">BB560_000767</name>
</gene>
<dbReference type="OrthoDB" id="1711508at2759"/>
<accession>A0A2T9ZJG3</accession>
<dbReference type="SUPFAM" id="SSF56784">
    <property type="entry name" value="HAD-like"/>
    <property type="match status" value="1"/>
</dbReference>
<dbReference type="AlphaFoldDB" id="A0A2T9ZJG3"/>
<dbReference type="InterPro" id="IPR004274">
    <property type="entry name" value="FCP1_dom"/>
</dbReference>
<dbReference type="GO" id="GO:0005744">
    <property type="term" value="C:TIM23 mitochondrial import inner membrane translocase complex"/>
    <property type="evidence" value="ECO:0007669"/>
    <property type="project" value="UniProtKB-UniRule"/>
</dbReference>
<evidence type="ECO:0000313" key="3">
    <source>
        <dbReference type="EMBL" id="PVV04721.1"/>
    </source>
</evidence>
<keyword evidence="1" id="KW-0813">Transport</keyword>
<keyword evidence="1" id="KW-0496">Mitochondrion</keyword>
<evidence type="ECO:0000259" key="2">
    <source>
        <dbReference type="PROSITE" id="PS50969"/>
    </source>
</evidence>
<comment type="function">
    <text evidence="1">Essential component of the TIM23 complex, a complex that mediates the translocation of transit peptide-containing proteins across the mitochondrial inner membrane.</text>
</comment>
<evidence type="ECO:0000256" key="1">
    <source>
        <dbReference type="RuleBase" id="RU365079"/>
    </source>
</evidence>
<dbReference type="InterPro" id="IPR050365">
    <property type="entry name" value="TIM50"/>
</dbReference>
<keyword evidence="1" id="KW-0809">Transit peptide</keyword>
<dbReference type="PANTHER" id="PTHR12210">
    <property type="entry name" value="DULLARD PROTEIN PHOSPHATASE"/>
    <property type="match status" value="1"/>
</dbReference>
<dbReference type="PROSITE" id="PS50969">
    <property type="entry name" value="FCP1"/>
    <property type="match status" value="1"/>
</dbReference>
<comment type="similarity">
    <text evidence="1">Belongs to the TIM50 family.</text>
</comment>
<dbReference type="SMART" id="SM00577">
    <property type="entry name" value="CPDc"/>
    <property type="match status" value="1"/>
</dbReference>
<dbReference type="EMBL" id="MBFS01000087">
    <property type="protein sequence ID" value="PVV04721.1"/>
    <property type="molecule type" value="Genomic_DNA"/>
</dbReference>
<dbReference type="Pfam" id="PF03031">
    <property type="entry name" value="NIF"/>
    <property type="match status" value="1"/>
</dbReference>
<protein>
    <recommendedName>
        <fullName evidence="1">Mitochondrial import inner membrane translocase subunit TIM50</fullName>
    </recommendedName>
</protein>
<dbReference type="Gene3D" id="3.40.50.1000">
    <property type="entry name" value="HAD superfamily/HAD-like"/>
    <property type="match status" value="1"/>
</dbReference>
<organism evidence="3 4">
    <name type="scientific">Smittium megazygosporum</name>
    <dbReference type="NCBI Taxonomy" id="133381"/>
    <lineage>
        <taxon>Eukaryota</taxon>
        <taxon>Fungi</taxon>
        <taxon>Fungi incertae sedis</taxon>
        <taxon>Zoopagomycota</taxon>
        <taxon>Kickxellomycotina</taxon>
        <taxon>Harpellomycetes</taxon>
        <taxon>Harpellales</taxon>
        <taxon>Legeriomycetaceae</taxon>
        <taxon>Smittium</taxon>
    </lineage>
</organism>
<comment type="subunit">
    <text evidence="1">Component of the TIM23 complex.</text>
</comment>
<reference evidence="3 4" key="1">
    <citation type="journal article" date="2018" name="MBio">
        <title>Comparative Genomics Reveals the Core Gene Toolbox for the Fungus-Insect Symbiosis.</title>
        <authorList>
            <person name="Wang Y."/>
            <person name="Stata M."/>
            <person name="Wang W."/>
            <person name="Stajich J.E."/>
            <person name="White M.M."/>
            <person name="Moncalvo J.M."/>
        </authorList>
    </citation>
    <scope>NUCLEOTIDE SEQUENCE [LARGE SCALE GENOMIC DNA]</scope>
    <source>
        <strain evidence="3 4">SC-DP-2</strain>
    </source>
</reference>
<dbReference type="Proteomes" id="UP000245609">
    <property type="component" value="Unassembled WGS sequence"/>
</dbReference>
<sequence length="238" mass="27151">MATHLQIPSIPIRRHKFKASSKAILLVLDLNGTLLDRRKNKSIIPRPGLDDFLSFIFENFAVMIWSSSREENVNKMVTKAFGPQKDNLIAIWDRRFCELLGNYHDNSKSKKNISSIWDINRIPKPKVKGSQIKSFPSSTYSKIVSSRKKWNLQNTILIDDSPFKASNNPGNFIPIKTFDKKIADTDSELSRLTIYLKKLLEYFSGSASEIGSISRPGLSLNTRPDVREYISKNAFLEI</sequence>
<dbReference type="InterPro" id="IPR036412">
    <property type="entry name" value="HAD-like_sf"/>
</dbReference>
<keyword evidence="1" id="KW-0811">Translocation</keyword>
<comment type="caution">
    <text evidence="3">The sequence shown here is derived from an EMBL/GenBank/DDBJ whole genome shotgun (WGS) entry which is preliminary data.</text>
</comment>
<dbReference type="STRING" id="133381.A0A2T9ZJG3"/>
<dbReference type="GO" id="GO:0015031">
    <property type="term" value="P:protein transport"/>
    <property type="evidence" value="ECO:0007669"/>
    <property type="project" value="UniProtKB-KW"/>
</dbReference>
<feature type="domain" description="FCP1 homology" evidence="2">
    <location>
        <begin position="19"/>
        <end position="199"/>
    </location>
</feature>